<dbReference type="SMART" id="SM00184">
    <property type="entry name" value="RING"/>
    <property type="match status" value="1"/>
</dbReference>
<keyword evidence="5 8" id="KW-0863">Zinc-finger</keyword>
<name>A0A251S8B2_HELAN</name>
<evidence type="ECO:0000256" key="7">
    <source>
        <dbReference type="ARBA" id="ARBA00022833"/>
    </source>
</evidence>
<evidence type="ECO:0000256" key="4">
    <source>
        <dbReference type="ARBA" id="ARBA00022723"/>
    </source>
</evidence>
<keyword evidence="6" id="KW-0833">Ubl conjugation pathway</keyword>
<evidence type="ECO:0000256" key="5">
    <source>
        <dbReference type="ARBA" id="ARBA00022771"/>
    </source>
</evidence>
<sequence>MADIPNPQSPPPQSTTSQHHTLEQNQQISPPQTLDDSYTNSSSFTEEDDLLNVDDADVPYTFVVDPFSPLDSSIFASSSSYLNNRNQQVNLNSCYRCLSESESDLESDCADSTVYPDCLYGRDDEYEYDQMDFVTDLFDSRGEIERVDVGVSEINDHDDDEFVSNNNIEELGLGLEGGGGGGLRVARIESDSDIEDLGAADDDQNDDRIETSELSFDSARVEERDGLSSVIERIEEISVSSDISSEGDASVGVLEWEILLAVNNFERGLEFATEGGEEGFVYTPEFDTLIGQFVESVRALRGSPPAAKSFIDNLPLVTLKKGDLNDDDTVICAVCKDEILMEERVTQLPCKHHYHGECIVPWLSIRNTCPVCRFELPTDDVEYERSKNRVDDDDGDGELRVGYGFDISP</sequence>
<feature type="region of interest" description="Disordered" evidence="9">
    <location>
        <begin position="1"/>
        <end position="49"/>
    </location>
</feature>
<accession>A0A251S8B2</accession>
<evidence type="ECO:0000256" key="8">
    <source>
        <dbReference type="PROSITE-ProRule" id="PRU00175"/>
    </source>
</evidence>
<dbReference type="FunCoup" id="A0A251S8B2">
    <property type="interactions" value="224"/>
</dbReference>
<reference evidence="12" key="1">
    <citation type="journal article" date="2017" name="Nature">
        <title>The sunflower genome provides insights into oil metabolism, flowering and Asterid evolution.</title>
        <authorList>
            <person name="Badouin H."/>
            <person name="Gouzy J."/>
            <person name="Grassa C.J."/>
            <person name="Murat F."/>
            <person name="Staton S.E."/>
            <person name="Cottret L."/>
            <person name="Lelandais-Briere C."/>
            <person name="Owens G.L."/>
            <person name="Carrere S."/>
            <person name="Mayjonade B."/>
            <person name="Legrand L."/>
            <person name="Gill N."/>
            <person name="Kane N.C."/>
            <person name="Bowers J.E."/>
            <person name="Hubner S."/>
            <person name="Bellec A."/>
            <person name="Berard A."/>
            <person name="Berges H."/>
            <person name="Blanchet N."/>
            <person name="Boniface M.C."/>
            <person name="Brunel D."/>
            <person name="Catrice O."/>
            <person name="Chaidir N."/>
            <person name="Claudel C."/>
            <person name="Donnadieu C."/>
            <person name="Faraut T."/>
            <person name="Fievet G."/>
            <person name="Helmstetter N."/>
            <person name="King M."/>
            <person name="Knapp S.J."/>
            <person name="Lai Z."/>
            <person name="Le Paslier M.C."/>
            <person name="Lippi Y."/>
            <person name="Lorenzon L."/>
            <person name="Mandel J.R."/>
            <person name="Marage G."/>
            <person name="Marchand G."/>
            <person name="Marquand E."/>
            <person name="Bret-Mestries E."/>
            <person name="Morien E."/>
            <person name="Nambeesan S."/>
            <person name="Nguyen T."/>
            <person name="Pegot-Espagnet P."/>
            <person name="Pouilly N."/>
            <person name="Raftis F."/>
            <person name="Sallet E."/>
            <person name="Schiex T."/>
            <person name="Thomas J."/>
            <person name="Vandecasteele C."/>
            <person name="Vares D."/>
            <person name="Vear F."/>
            <person name="Vautrin S."/>
            <person name="Crespi M."/>
            <person name="Mangin B."/>
            <person name="Burke J.M."/>
            <person name="Salse J."/>
            <person name="Munos S."/>
            <person name="Vincourt P."/>
            <person name="Rieseberg L.H."/>
            <person name="Langlade N.B."/>
        </authorList>
    </citation>
    <scope>NUCLEOTIDE SEQUENCE [LARGE SCALE GENOMIC DNA]</scope>
    <source>
        <strain evidence="12">cv. SF193</strain>
    </source>
</reference>
<dbReference type="GO" id="GO:0006511">
    <property type="term" value="P:ubiquitin-dependent protein catabolic process"/>
    <property type="evidence" value="ECO:0000318"/>
    <property type="project" value="GO_Central"/>
</dbReference>
<comment type="catalytic activity">
    <reaction evidence="1">
        <text>S-ubiquitinyl-[E2 ubiquitin-conjugating enzyme]-L-cysteine + [acceptor protein]-L-lysine = [E2 ubiquitin-conjugating enzyme]-L-cysteine + N(6)-ubiquitinyl-[acceptor protein]-L-lysine.</text>
        <dbReference type="EC" id="2.3.2.27"/>
    </reaction>
</comment>
<dbReference type="InParanoid" id="A0A251S8B2"/>
<evidence type="ECO:0000256" key="1">
    <source>
        <dbReference type="ARBA" id="ARBA00000900"/>
    </source>
</evidence>
<dbReference type="PROSITE" id="PS50089">
    <property type="entry name" value="ZF_RING_2"/>
    <property type="match status" value="1"/>
</dbReference>
<dbReference type="PANTHER" id="PTHR15710:SF108">
    <property type="entry name" value="OS03G0286100 PROTEIN"/>
    <property type="match status" value="1"/>
</dbReference>
<dbReference type="OrthoDB" id="8062037at2759"/>
<dbReference type="GO" id="GO:0008270">
    <property type="term" value="F:zinc ion binding"/>
    <property type="evidence" value="ECO:0007669"/>
    <property type="project" value="UniProtKB-KW"/>
</dbReference>
<evidence type="ECO:0000259" key="10">
    <source>
        <dbReference type="PROSITE" id="PS50089"/>
    </source>
</evidence>
<dbReference type="SUPFAM" id="SSF57850">
    <property type="entry name" value="RING/U-box"/>
    <property type="match status" value="1"/>
</dbReference>
<dbReference type="InterPro" id="IPR001841">
    <property type="entry name" value="Znf_RING"/>
</dbReference>
<evidence type="ECO:0000256" key="2">
    <source>
        <dbReference type="ARBA" id="ARBA00012483"/>
    </source>
</evidence>
<keyword evidence="3" id="KW-0808">Transferase</keyword>
<evidence type="ECO:0000256" key="6">
    <source>
        <dbReference type="ARBA" id="ARBA00022786"/>
    </source>
</evidence>
<dbReference type="GO" id="GO:0061630">
    <property type="term" value="F:ubiquitin protein ligase activity"/>
    <property type="evidence" value="ECO:0000318"/>
    <property type="project" value="GO_Central"/>
</dbReference>
<protein>
    <recommendedName>
        <fullName evidence="2">RING-type E3 ubiquitin transferase</fullName>
        <ecNumber evidence="2">2.3.2.27</ecNumber>
    </recommendedName>
</protein>
<dbReference type="Proteomes" id="UP000215914">
    <property type="component" value="Chromosome 15"/>
</dbReference>
<organism evidence="11 12">
    <name type="scientific">Helianthus annuus</name>
    <name type="common">Common sunflower</name>
    <dbReference type="NCBI Taxonomy" id="4232"/>
    <lineage>
        <taxon>Eukaryota</taxon>
        <taxon>Viridiplantae</taxon>
        <taxon>Streptophyta</taxon>
        <taxon>Embryophyta</taxon>
        <taxon>Tracheophyta</taxon>
        <taxon>Spermatophyta</taxon>
        <taxon>Magnoliopsida</taxon>
        <taxon>eudicotyledons</taxon>
        <taxon>Gunneridae</taxon>
        <taxon>Pentapetalae</taxon>
        <taxon>asterids</taxon>
        <taxon>campanulids</taxon>
        <taxon>Asterales</taxon>
        <taxon>Asteraceae</taxon>
        <taxon>Asteroideae</taxon>
        <taxon>Heliantheae alliance</taxon>
        <taxon>Heliantheae</taxon>
        <taxon>Helianthus</taxon>
    </lineage>
</organism>
<keyword evidence="4" id="KW-0479">Metal-binding</keyword>
<evidence type="ECO:0000313" key="11">
    <source>
        <dbReference type="EMBL" id="OTF94505.1"/>
    </source>
</evidence>
<dbReference type="FunFam" id="3.30.40.10:FF:000022">
    <property type="entry name" value="E3 ubiquitin-protein ligase RING1-like"/>
    <property type="match status" value="1"/>
</dbReference>
<feature type="domain" description="RING-type" evidence="10">
    <location>
        <begin position="332"/>
        <end position="373"/>
    </location>
</feature>
<evidence type="ECO:0000256" key="3">
    <source>
        <dbReference type="ARBA" id="ARBA00022679"/>
    </source>
</evidence>
<dbReference type="PANTHER" id="PTHR15710">
    <property type="entry name" value="E3 UBIQUITIN-PROTEIN LIGASE PRAJA"/>
    <property type="match status" value="1"/>
</dbReference>
<feature type="compositionally biased region" description="Polar residues" evidence="9">
    <location>
        <begin position="23"/>
        <end position="44"/>
    </location>
</feature>
<dbReference type="OMA" id="HWECIIP"/>
<keyword evidence="7" id="KW-0862">Zinc</keyword>
<gene>
    <name evidence="11" type="ORF">HannXRQ_Chr15g0472821</name>
</gene>
<dbReference type="EC" id="2.3.2.27" evidence="2"/>
<dbReference type="Pfam" id="PF13639">
    <property type="entry name" value="zf-RING_2"/>
    <property type="match status" value="1"/>
</dbReference>
<dbReference type="Gene3D" id="3.30.40.10">
    <property type="entry name" value="Zinc/RING finger domain, C3HC4 (zinc finger)"/>
    <property type="match status" value="1"/>
</dbReference>
<proteinExistence type="predicted"/>
<dbReference type="InterPro" id="IPR013083">
    <property type="entry name" value="Znf_RING/FYVE/PHD"/>
</dbReference>
<keyword evidence="12" id="KW-1185">Reference proteome</keyword>
<dbReference type="AlphaFoldDB" id="A0A251S8B2"/>
<evidence type="ECO:0000256" key="9">
    <source>
        <dbReference type="SAM" id="MobiDB-lite"/>
    </source>
</evidence>
<evidence type="ECO:0000313" key="12">
    <source>
        <dbReference type="Proteomes" id="UP000215914"/>
    </source>
</evidence>
<dbReference type="EMBL" id="CM007904">
    <property type="protein sequence ID" value="OTF94505.1"/>
    <property type="molecule type" value="Genomic_DNA"/>
</dbReference>